<protein>
    <submittedName>
        <fullName evidence="1">29558_t:CDS:1</fullName>
    </submittedName>
</protein>
<name>A0ABN7WVU7_GIGMA</name>
<comment type="caution">
    <text evidence="1">The sequence shown here is derived from an EMBL/GenBank/DDBJ whole genome shotgun (WGS) entry which is preliminary data.</text>
</comment>
<gene>
    <name evidence="1" type="ORF">GMARGA_LOCUS35800</name>
</gene>
<keyword evidence="2" id="KW-1185">Reference proteome</keyword>
<organism evidence="1 2">
    <name type="scientific">Gigaspora margarita</name>
    <dbReference type="NCBI Taxonomy" id="4874"/>
    <lineage>
        <taxon>Eukaryota</taxon>
        <taxon>Fungi</taxon>
        <taxon>Fungi incertae sedis</taxon>
        <taxon>Mucoromycota</taxon>
        <taxon>Glomeromycotina</taxon>
        <taxon>Glomeromycetes</taxon>
        <taxon>Diversisporales</taxon>
        <taxon>Gigasporaceae</taxon>
        <taxon>Gigaspora</taxon>
    </lineage>
</organism>
<dbReference type="EMBL" id="CAJVQB010067880">
    <property type="protein sequence ID" value="CAG8842084.1"/>
    <property type="molecule type" value="Genomic_DNA"/>
</dbReference>
<evidence type="ECO:0000313" key="2">
    <source>
        <dbReference type="Proteomes" id="UP000789901"/>
    </source>
</evidence>
<evidence type="ECO:0000313" key="1">
    <source>
        <dbReference type="EMBL" id="CAG8842084.1"/>
    </source>
</evidence>
<sequence>LRPDLNGQSVWFFPTLKKSAKGRILYEKSEKRKKSALATVFLKPNCDKPSIGQIIKEQNYIPYFKNTESITLLSIKNILTTMLYNDIDLMGVTLTEGKGFLCLVLLSTNVKKELYIRKAFNGSREPFTCSIFVSGLKVRDDILEANGISYKGSVPE</sequence>
<dbReference type="Proteomes" id="UP000789901">
    <property type="component" value="Unassembled WGS sequence"/>
</dbReference>
<feature type="non-terminal residue" evidence="1">
    <location>
        <position position="156"/>
    </location>
</feature>
<proteinExistence type="predicted"/>
<reference evidence="1 2" key="1">
    <citation type="submission" date="2021-06" db="EMBL/GenBank/DDBJ databases">
        <authorList>
            <person name="Kallberg Y."/>
            <person name="Tangrot J."/>
            <person name="Rosling A."/>
        </authorList>
    </citation>
    <scope>NUCLEOTIDE SEQUENCE [LARGE SCALE GENOMIC DNA]</scope>
    <source>
        <strain evidence="1 2">120-4 pot B 10/14</strain>
    </source>
</reference>
<accession>A0ABN7WVU7</accession>
<feature type="non-terminal residue" evidence="1">
    <location>
        <position position="1"/>
    </location>
</feature>